<reference evidence="2" key="1">
    <citation type="submission" date="2023-07" db="EMBL/GenBank/DDBJ databases">
        <title>Comparative genomics of wheat-associated soil bacteria to identify genetic determinants of phenazine resistance.</title>
        <authorList>
            <person name="Mouncey N."/>
        </authorList>
    </citation>
    <scope>NUCLEOTIDE SEQUENCE</scope>
    <source>
        <strain evidence="2">V4I22</strain>
    </source>
</reference>
<evidence type="ECO:0000313" key="2">
    <source>
        <dbReference type="EMBL" id="MDQ0905936.1"/>
    </source>
</evidence>
<evidence type="ECO:0000313" key="3">
    <source>
        <dbReference type="Proteomes" id="UP001234216"/>
    </source>
</evidence>
<dbReference type="EMBL" id="JAUSZV010000005">
    <property type="protein sequence ID" value="MDQ0905936.1"/>
    <property type="molecule type" value="Genomic_DNA"/>
</dbReference>
<protein>
    <submittedName>
        <fullName evidence="2">Uncharacterized protein</fullName>
    </submittedName>
</protein>
<accession>A0AAW8F9G2</accession>
<gene>
    <name evidence="2" type="ORF">QFZ22_001921</name>
</gene>
<comment type="caution">
    <text evidence="2">The sequence shown here is derived from an EMBL/GenBank/DDBJ whole genome shotgun (WGS) entry which is preliminary data.</text>
</comment>
<dbReference type="Proteomes" id="UP001234216">
    <property type="component" value="Unassembled WGS sequence"/>
</dbReference>
<feature type="compositionally biased region" description="Basic and acidic residues" evidence="1">
    <location>
        <begin position="374"/>
        <end position="411"/>
    </location>
</feature>
<feature type="region of interest" description="Disordered" evidence="1">
    <location>
        <begin position="329"/>
        <end position="411"/>
    </location>
</feature>
<name>A0AAW8F9G2_9ACTN</name>
<sequence length="411" mass="43501">MEAAADEVERIGGVHHRVALRDELTGLDRHVQPVLDRGVGLHRHGVGSGQPVVPDPQLHTLARRVVVDAVDEVDERVLRGGARTVRVLGVLEDLRVLREVGAEHVLVGSHVPGLGREDLGVLVHQTRVVVEGRLLGDVEPGGLLVAVGVGQLEVRAVLDPRVDVPRGVDLGDDLDVVLVAERDQLPYLVLGVVAPGVGLGVGVALDLQLHEQLVELVVGHLSDEVLQPGQRDVDAGAHADAPLLVARHVDRAPGGDPVALREELEEGPGAVEGAGLGRSGDRQACTGVEFVALGTEGAPGRLDVDNDVTGPGSAAYDGDRAVARRPQITGERAGHPAFGRAVGDEPGPGPVEVGARLRSPLGQGGHRDRRARVRACERRGGRQEQRQQRHDGGESQPFPHERLPIHRMADN</sequence>
<evidence type="ECO:0000256" key="1">
    <source>
        <dbReference type="SAM" id="MobiDB-lite"/>
    </source>
</evidence>
<proteinExistence type="predicted"/>
<dbReference type="AlphaFoldDB" id="A0AAW8F9G2"/>
<organism evidence="2 3">
    <name type="scientific">Streptomyces canus</name>
    <dbReference type="NCBI Taxonomy" id="58343"/>
    <lineage>
        <taxon>Bacteria</taxon>
        <taxon>Bacillati</taxon>
        <taxon>Actinomycetota</taxon>
        <taxon>Actinomycetes</taxon>
        <taxon>Kitasatosporales</taxon>
        <taxon>Streptomycetaceae</taxon>
        <taxon>Streptomyces</taxon>
        <taxon>Streptomyces aurantiacus group</taxon>
    </lineage>
</organism>